<name>A0A5E7QIY8_PSEFL</name>
<dbReference type="EMBL" id="CABVIH010000073">
    <property type="protein sequence ID" value="VVP61250.1"/>
    <property type="molecule type" value="Genomic_DNA"/>
</dbReference>
<gene>
    <name evidence="1" type="ORF">PS880_06282</name>
</gene>
<evidence type="ECO:0000313" key="2">
    <source>
        <dbReference type="Proteomes" id="UP000375525"/>
    </source>
</evidence>
<sequence>MNYLEIGVRNILLQDWDPIGVGDIPEARDEYDLYVADICKMLRAGQKSSDLFGYLRWIEIERMGLDGNEILTQQIVEKLMRLLS</sequence>
<proteinExistence type="predicted"/>
<evidence type="ECO:0000313" key="1">
    <source>
        <dbReference type="EMBL" id="VVP61250.1"/>
    </source>
</evidence>
<reference evidence="1 2" key="1">
    <citation type="submission" date="2019-09" db="EMBL/GenBank/DDBJ databases">
        <authorList>
            <person name="Chandra G."/>
            <person name="Truman W A."/>
        </authorList>
    </citation>
    <scope>NUCLEOTIDE SEQUENCE [LARGE SCALE GENOMIC DNA]</scope>
    <source>
        <strain evidence="1">PS880</strain>
    </source>
</reference>
<dbReference type="Proteomes" id="UP000375525">
    <property type="component" value="Unassembled WGS sequence"/>
</dbReference>
<dbReference type="AlphaFoldDB" id="A0A5E7QIY8"/>
<accession>A0A5E7QIY8</accession>
<organism evidence="1 2">
    <name type="scientific">Pseudomonas fluorescens</name>
    <dbReference type="NCBI Taxonomy" id="294"/>
    <lineage>
        <taxon>Bacteria</taxon>
        <taxon>Pseudomonadati</taxon>
        <taxon>Pseudomonadota</taxon>
        <taxon>Gammaproteobacteria</taxon>
        <taxon>Pseudomonadales</taxon>
        <taxon>Pseudomonadaceae</taxon>
        <taxon>Pseudomonas</taxon>
    </lineage>
</organism>
<protein>
    <recommendedName>
        <fullName evidence="3">DUF1871 family protein</fullName>
    </recommendedName>
</protein>
<evidence type="ECO:0008006" key="3">
    <source>
        <dbReference type="Google" id="ProtNLM"/>
    </source>
</evidence>
<dbReference type="RefSeq" id="WP_224790354.1">
    <property type="nucleotide sequence ID" value="NZ_CABVIH010000073.1"/>
</dbReference>